<protein>
    <submittedName>
        <fullName evidence="2">DUF3493 domain-containing protein</fullName>
    </submittedName>
</protein>
<evidence type="ECO:0000313" key="2">
    <source>
        <dbReference type="EMBL" id="UXE63661.1"/>
    </source>
</evidence>
<sequence length="83" mass="9210">MVKPSPKQLSPEKYARLRAEAKAPYKGLRQFLYLGLGLSATIGAGIFFLQFLAGRDSIAILPNLGLQVGVAALMFWLFRREAR</sequence>
<feature type="transmembrane region" description="Helical" evidence="1">
    <location>
        <begin position="31"/>
        <end position="52"/>
    </location>
</feature>
<keyword evidence="1" id="KW-1133">Transmembrane helix</keyword>
<accession>A0A977L154</accession>
<gene>
    <name evidence="2" type="ORF">KA717_14315</name>
</gene>
<dbReference type="Pfam" id="PF11998">
    <property type="entry name" value="DUF3493"/>
    <property type="match status" value="1"/>
</dbReference>
<name>A0A977L154_9CYAN</name>
<keyword evidence="1" id="KW-0812">Transmembrane</keyword>
<dbReference type="EMBL" id="CP073041">
    <property type="protein sequence ID" value="UXE63661.1"/>
    <property type="molecule type" value="Genomic_DNA"/>
</dbReference>
<feature type="transmembrane region" description="Helical" evidence="1">
    <location>
        <begin position="58"/>
        <end position="78"/>
    </location>
</feature>
<reference evidence="2" key="1">
    <citation type="submission" date="2021-04" db="EMBL/GenBank/DDBJ databases">
        <title>Genome sequence of Woronichinia naegeliana from Washington state freshwater lake bloom.</title>
        <authorList>
            <person name="Dreher T.W."/>
        </authorList>
    </citation>
    <scope>NUCLEOTIDE SEQUENCE</scope>
    <source>
        <strain evidence="2">WA131</strain>
    </source>
</reference>
<evidence type="ECO:0000256" key="1">
    <source>
        <dbReference type="SAM" id="Phobius"/>
    </source>
</evidence>
<dbReference type="KEGG" id="wna:KA717_14315"/>
<proteinExistence type="predicted"/>
<dbReference type="Proteomes" id="UP001065613">
    <property type="component" value="Chromosome"/>
</dbReference>
<keyword evidence="1" id="KW-0472">Membrane</keyword>
<dbReference type="InterPro" id="IPR021883">
    <property type="entry name" value="LPA1-like"/>
</dbReference>
<dbReference type="AlphaFoldDB" id="A0A977L154"/>
<organism evidence="2">
    <name type="scientific">Woronichinia naegeliana WA131</name>
    <dbReference type="NCBI Taxonomy" id="2824559"/>
    <lineage>
        <taxon>Bacteria</taxon>
        <taxon>Bacillati</taxon>
        <taxon>Cyanobacteriota</taxon>
        <taxon>Cyanophyceae</taxon>
        <taxon>Synechococcales</taxon>
        <taxon>Coelosphaeriaceae</taxon>
        <taxon>Woronichinia</taxon>
    </lineage>
</organism>